<keyword evidence="2" id="KW-0732">Signal</keyword>
<dbReference type="OrthoDB" id="6749075at2759"/>
<keyword evidence="3" id="KW-1185">Reference proteome</keyword>
<gene>
    <name evidence="4" type="primary">LOC115891326</name>
</gene>
<dbReference type="RefSeq" id="XP_030767630.1">
    <property type="nucleotide sequence ID" value="XM_030911770.1"/>
</dbReference>
<dbReference type="AlphaFoldDB" id="A0A6J2YXR9"/>
<protein>
    <submittedName>
        <fullName evidence="4">Mediator of RNA polymerase II transcription subunit 12</fullName>
    </submittedName>
</protein>
<feature type="compositionally biased region" description="Pro residues" evidence="1">
    <location>
        <begin position="183"/>
        <end position="193"/>
    </location>
</feature>
<feature type="signal peptide" evidence="2">
    <location>
        <begin position="1"/>
        <end position="22"/>
    </location>
</feature>
<proteinExistence type="predicted"/>
<feature type="chain" id="PRO_5026650832" evidence="2">
    <location>
        <begin position="23"/>
        <end position="372"/>
    </location>
</feature>
<feature type="region of interest" description="Disordered" evidence="1">
    <location>
        <begin position="164"/>
        <end position="206"/>
    </location>
</feature>
<accession>A0A6J2YXR9</accession>
<feature type="compositionally biased region" description="Low complexity" evidence="1">
    <location>
        <begin position="164"/>
        <end position="176"/>
    </location>
</feature>
<evidence type="ECO:0000313" key="3">
    <source>
        <dbReference type="Proteomes" id="UP000504635"/>
    </source>
</evidence>
<reference evidence="4" key="1">
    <citation type="submission" date="2025-08" db="UniProtKB">
        <authorList>
            <consortium name="RefSeq"/>
        </authorList>
    </citation>
    <scope>IDENTIFICATION</scope>
    <source>
        <tissue evidence="4">Gonads</tissue>
    </source>
</reference>
<name>A0A6J2YXR9_SITOR</name>
<dbReference type="Proteomes" id="UP000504635">
    <property type="component" value="Unplaced"/>
</dbReference>
<sequence>MKGIAQLSIILPLCIGLVSTEAGTKDEQPKPQLTSGNAINLATKPEHFNYQQFAQFGARFQPQQAINQQQYQPKTQYLQQSAPYQQHIEAIKKSIGQSQHHATPIAMVIIAQPAYIPASLLQQRNVAQALVNLFQGNNPARFQYLPHGHYPQIQPNIITHVQQQQVPQYAQYHSQQDIQYHPPTSPNENPPQAAPMHSNPTHFQHESLPTPEALISDQEHQNHLVPHLHQAASEGRSIRYQPLQNHLEEQPIPANHKPDYQKPLELDQISQLAQQAAQQYLMSGGTGAAPAIITGLENFSPEQQVKIKAQLGAYFGAPLQPLKVAAEEKGGMVAGNQRQQEPMKRSNSEKFVPSIEVKNGQITQIRSSRDIM</sequence>
<evidence type="ECO:0000256" key="2">
    <source>
        <dbReference type="SAM" id="SignalP"/>
    </source>
</evidence>
<dbReference type="GeneID" id="115891326"/>
<evidence type="ECO:0000313" key="4">
    <source>
        <dbReference type="RefSeq" id="XP_030767630.1"/>
    </source>
</evidence>
<evidence type="ECO:0000256" key="1">
    <source>
        <dbReference type="SAM" id="MobiDB-lite"/>
    </source>
</evidence>
<organism evidence="3 4">
    <name type="scientific">Sitophilus oryzae</name>
    <name type="common">Rice weevil</name>
    <name type="synonym">Curculio oryzae</name>
    <dbReference type="NCBI Taxonomy" id="7048"/>
    <lineage>
        <taxon>Eukaryota</taxon>
        <taxon>Metazoa</taxon>
        <taxon>Ecdysozoa</taxon>
        <taxon>Arthropoda</taxon>
        <taxon>Hexapoda</taxon>
        <taxon>Insecta</taxon>
        <taxon>Pterygota</taxon>
        <taxon>Neoptera</taxon>
        <taxon>Endopterygota</taxon>
        <taxon>Coleoptera</taxon>
        <taxon>Polyphaga</taxon>
        <taxon>Cucujiformia</taxon>
        <taxon>Curculionidae</taxon>
        <taxon>Dryophthorinae</taxon>
        <taxon>Sitophilus</taxon>
    </lineage>
</organism>
<dbReference type="InParanoid" id="A0A6J2YXR9"/>
<dbReference type="KEGG" id="soy:115891326"/>